<proteinExistence type="predicted"/>
<gene>
    <name evidence="2" type="ORF">T12_2805</name>
</gene>
<dbReference type="Proteomes" id="UP000054783">
    <property type="component" value="Unassembled WGS sequence"/>
</dbReference>
<comment type="caution">
    <text evidence="2">The sequence shown here is derived from an EMBL/GenBank/DDBJ whole genome shotgun (WGS) entry which is preliminary data.</text>
</comment>
<evidence type="ECO:0000313" key="2">
    <source>
        <dbReference type="EMBL" id="KRY07274.1"/>
    </source>
</evidence>
<evidence type="ECO:0000256" key="1">
    <source>
        <dbReference type="SAM" id="Phobius"/>
    </source>
</evidence>
<keyword evidence="1" id="KW-0812">Transmembrane</keyword>
<keyword evidence="3" id="KW-1185">Reference proteome</keyword>
<evidence type="ECO:0000313" key="3">
    <source>
        <dbReference type="Proteomes" id="UP000054783"/>
    </source>
</evidence>
<reference evidence="2 3" key="1">
    <citation type="submission" date="2015-01" db="EMBL/GenBank/DDBJ databases">
        <title>Evolution of Trichinella species and genotypes.</title>
        <authorList>
            <person name="Korhonen P.K."/>
            <person name="Edoardo P."/>
            <person name="Giuseppe L.R."/>
            <person name="Gasser R.B."/>
        </authorList>
    </citation>
    <scope>NUCLEOTIDE SEQUENCE [LARGE SCALE GENOMIC DNA]</scope>
    <source>
        <strain evidence="2">ISS2496</strain>
    </source>
</reference>
<dbReference type="EMBL" id="JYDQ01000507">
    <property type="protein sequence ID" value="KRY07274.1"/>
    <property type="molecule type" value="Genomic_DNA"/>
</dbReference>
<accession>A0A0V0Z5D8</accession>
<dbReference type="AlphaFoldDB" id="A0A0V0Z5D8"/>
<sequence length="107" mass="12270">MCADSNCTEEKATASVVGQPPKLIKLWSKLPLYSKYFNLYERKENCLWNSLCNLLVLFLFLRMSISQSIFFCKTSDVCLIDKIYKPIEKNISKIISTVILYSSTGLN</sequence>
<keyword evidence="1" id="KW-1133">Transmembrane helix</keyword>
<protein>
    <submittedName>
        <fullName evidence="2">Uncharacterized protein</fullName>
    </submittedName>
</protein>
<organism evidence="2 3">
    <name type="scientific">Trichinella patagoniensis</name>
    <dbReference type="NCBI Taxonomy" id="990121"/>
    <lineage>
        <taxon>Eukaryota</taxon>
        <taxon>Metazoa</taxon>
        <taxon>Ecdysozoa</taxon>
        <taxon>Nematoda</taxon>
        <taxon>Enoplea</taxon>
        <taxon>Dorylaimia</taxon>
        <taxon>Trichinellida</taxon>
        <taxon>Trichinellidae</taxon>
        <taxon>Trichinella</taxon>
    </lineage>
</organism>
<name>A0A0V0Z5D8_9BILA</name>
<keyword evidence="1" id="KW-0472">Membrane</keyword>
<feature type="transmembrane region" description="Helical" evidence="1">
    <location>
        <begin position="47"/>
        <end position="65"/>
    </location>
</feature>